<proteinExistence type="inferred from homology"/>
<comment type="subcellular location">
    <subcellularLocation>
        <location evidence="1">Membrane</location>
        <topology evidence="1">Multi-pass membrane protein</topology>
    </subcellularLocation>
</comment>
<dbReference type="PANTHER" id="PTHR33048">
    <property type="entry name" value="PTH11-LIKE INTEGRAL MEMBRANE PROTEIN (AFU_ORTHOLOGUE AFUA_5G11245)"/>
    <property type="match status" value="1"/>
</dbReference>
<evidence type="ECO:0000259" key="8">
    <source>
        <dbReference type="Pfam" id="PF20684"/>
    </source>
</evidence>
<dbReference type="Proteomes" id="UP001301769">
    <property type="component" value="Unassembled WGS sequence"/>
</dbReference>
<feature type="transmembrane region" description="Helical" evidence="7">
    <location>
        <begin position="75"/>
        <end position="97"/>
    </location>
</feature>
<keyword evidence="10" id="KW-1185">Reference proteome</keyword>
<evidence type="ECO:0000256" key="1">
    <source>
        <dbReference type="ARBA" id="ARBA00004141"/>
    </source>
</evidence>
<keyword evidence="2 7" id="KW-0812">Transmembrane</keyword>
<reference evidence="9" key="1">
    <citation type="journal article" date="2023" name="Mol. Phylogenet. Evol.">
        <title>Genome-scale phylogeny and comparative genomics of the fungal order Sordariales.</title>
        <authorList>
            <person name="Hensen N."/>
            <person name="Bonometti L."/>
            <person name="Westerberg I."/>
            <person name="Brannstrom I.O."/>
            <person name="Guillou S."/>
            <person name="Cros-Aarteil S."/>
            <person name="Calhoun S."/>
            <person name="Haridas S."/>
            <person name="Kuo A."/>
            <person name="Mondo S."/>
            <person name="Pangilinan J."/>
            <person name="Riley R."/>
            <person name="LaButti K."/>
            <person name="Andreopoulos B."/>
            <person name="Lipzen A."/>
            <person name="Chen C."/>
            <person name="Yan M."/>
            <person name="Daum C."/>
            <person name="Ng V."/>
            <person name="Clum A."/>
            <person name="Steindorff A."/>
            <person name="Ohm R.A."/>
            <person name="Martin F."/>
            <person name="Silar P."/>
            <person name="Natvig D.O."/>
            <person name="Lalanne C."/>
            <person name="Gautier V."/>
            <person name="Ament-Velasquez S.L."/>
            <person name="Kruys A."/>
            <person name="Hutchinson M.I."/>
            <person name="Powell A.J."/>
            <person name="Barry K."/>
            <person name="Miller A.N."/>
            <person name="Grigoriev I.V."/>
            <person name="Debuchy R."/>
            <person name="Gladieux P."/>
            <person name="Hiltunen Thoren M."/>
            <person name="Johannesson H."/>
        </authorList>
    </citation>
    <scope>NUCLEOTIDE SEQUENCE</scope>
    <source>
        <strain evidence="9">PSN293</strain>
    </source>
</reference>
<feature type="transmembrane region" description="Helical" evidence="7">
    <location>
        <begin position="189"/>
        <end position="209"/>
    </location>
</feature>
<organism evidence="9 10">
    <name type="scientific">Rhypophila decipiens</name>
    <dbReference type="NCBI Taxonomy" id="261697"/>
    <lineage>
        <taxon>Eukaryota</taxon>
        <taxon>Fungi</taxon>
        <taxon>Dikarya</taxon>
        <taxon>Ascomycota</taxon>
        <taxon>Pezizomycotina</taxon>
        <taxon>Sordariomycetes</taxon>
        <taxon>Sordariomycetidae</taxon>
        <taxon>Sordariales</taxon>
        <taxon>Naviculisporaceae</taxon>
        <taxon>Rhypophila</taxon>
    </lineage>
</organism>
<feature type="region of interest" description="Disordered" evidence="6">
    <location>
        <begin position="276"/>
        <end position="300"/>
    </location>
</feature>
<reference evidence="9" key="2">
    <citation type="submission" date="2023-05" db="EMBL/GenBank/DDBJ databases">
        <authorList>
            <consortium name="Lawrence Berkeley National Laboratory"/>
            <person name="Steindorff A."/>
            <person name="Hensen N."/>
            <person name="Bonometti L."/>
            <person name="Westerberg I."/>
            <person name="Brannstrom I.O."/>
            <person name="Guillou S."/>
            <person name="Cros-Aarteil S."/>
            <person name="Calhoun S."/>
            <person name="Haridas S."/>
            <person name="Kuo A."/>
            <person name="Mondo S."/>
            <person name="Pangilinan J."/>
            <person name="Riley R."/>
            <person name="Labutti K."/>
            <person name="Andreopoulos B."/>
            <person name="Lipzen A."/>
            <person name="Chen C."/>
            <person name="Yanf M."/>
            <person name="Daum C."/>
            <person name="Ng V."/>
            <person name="Clum A."/>
            <person name="Ohm R."/>
            <person name="Martin F."/>
            <person name="Silar P."/>
            <person name="Natvig D."/>
            <person name="Lalanne C."/>
            <person name="Gautier V."/>
            <person name="Ament-Velasquez S.L."/>
            <person name="Kruys A."/>
            <person name="Hutchinson M.I."/>
            <person name="Powell A.J."/>
            <person name="Barry K."/>
            <person name="Miller A.N."/>
            <person name="Grigoriev I.V."/>
            <person name="Debuchy R."/>
            <person name="Gladieux P."/>
            <person name="Thoren M.H."/>
            <person name="Johannesson H."/>
        </authorList>
    </citation>
    <scope>NUCLEOTIDE SEQUENCE</scope>
    <source>
        <strain evidence="9">PSN293</strain>
    </source>
</reference>
<feature type="domain" description="Rhodopsin" evidence="8">
    <location>
        <begin position="19"/>
        <end position="249"/>
    </location>
</feature>
<accession>A0AAN7B405</accession>
<keyword evidence="4 7" id="KW-0472">Membrane</keyword>
<evidence type="ECO:0000313" key="10">
    <source>
        <dbReference type="Proteomes" id="UP001301769"/>
    </source>
</evidence>
<evidence type="ECO:0000313" key="9">
    <source>
        <dbReference type="EMBL" id="KAK4209469.1"/>
    </source>
</evidence>
<evidence type="ECO:0000256" key="5">
    <source>
        <dbReference type="ARBA" id="ARBA00038359"/>
    </source>
</evidence>
<dbReference type="EMBL" id="MU858204">
    <property type="protein sequence ID" value="KAK4209469.1"/>
    <property type="molecule type" value="Genomic_DNA"/>
</dbReference>
<keyword evidence="3 7" id="KW-1133">Transmembrane helix</keyword>
<feature type="compositionally biased region" description="Polar residues" evidence="6">
    <location>
        <begin position="282"/>
        <end position="293"/>
    </location>
</feature>
<feature type="transmembrane region" description="Helical" evidence="7">
    <location>
        <begin position="12"/>
        <end position="35"/>
    </location>
</feature>
<feature type="transmembrane region" description="Helical" evidence="7">
    <location>
        <begin position="229"/>
        <end position="255"/>
    </location>
</feature>
<evidence type="ECO:0000256" key="4">
    <source>
        <dbReference type="ARBA" id="ARBA00023136"/>
    </source>
</evidence>
<evidence type="ECO:0000256" key="3">
    <source>
        <dbReference type="ARBA" id="ARBA00022989"/>
    </source>
</evidence>
<dbReference type="InterPro" id="IPR049326">
    <property type="entry name" value="Rhodopsin_dom_fungi"/>
</dbReference>
<protein>
    <recommendedName>
        <fullName evidence="8">Rhodopsin domain-containing protein</fullName>
    </recommendedName>
</protein>
<dbReference type="InterPro" id="IPR052337">
    <property type="entry name" value="SAT4-like"/>
</dbReference>
<comment type="caution">
    <text evidence="9">The sequence shown here is derived from an EMBL/GenBank/DDBJ whole genome shotgun (WGS) entry which is preliminary data.</text>
</comment>
<evidence type="ECO:0000256" key="7">
    <source>
        <dbReference type="SAM" id="Phobius"/>
    </source>
</evidence>
<dbReference type="AlphaFoldDB" id="A0AAN7B405"/>
<feature type="transmembrane region" description="Helical" evidence="7">
    <location>
        <begin position="109"/>
        <end position="134"/>
    </location>
</feature>
<feature type="transmembrane region" description="Helical" evidence="7">
    <location>
        <begin position="154"/>
        <end position="177"/>
    </location>
</feature>
<gene>
    <name evidence="9" type="ORF">QBC37DRAFT_294558</name>
</gene>
<dbReference type="Pfam" id="PF20684">
    <property type="entry name" value="Fung_rhodopsin"/>
    <property type="match status" value="1"/>
</dbReference>
<dbReference type="GO" id="GO:0016020">
    <property type="term" value="C:membrane"/>
    <property type="evidence" value="ECO:0007669"/>
    <property type="project" value="UniProtKB-SubCell"/>
</dbReference>
<dbReference type="PANTHER" id="PTHR33048:SF47">
    <property type="entry name" value="INTEGRAL MEMBRANE PROTEIN-RELATED"/>
    <property type="match status" value="1"/>
</dbReference>
<evidence type="ECO:0000256" key="2">
    <source>
        <dbReference type="ARBA" id="ARBA00022692"/>
    </source>
</evidence>
<evidence type="ECO:0000256" key="6">
    <source>
        <dbReference type="SAM" id="MobiDB-lite"/>
    </source>
</evidence>
<comment type="similarity">
    <text evidence="5">Belongs to the SAT4 family.</text>
</comment>
<sequence>MSTTIPPAPDTSGFLSAGIVLSIFTAVIVSVRLLANLHTTGKPHLDDSQGDPALFTTSDPRPAIRRIAQYAEAEIFLSGFAMWTAKLPVLVLLARIFGIYRGVRITSIITIVVLGLAIISADIYNAVICAPPSADDILPVYLGFMAKCTDASSLTGVILAPIGLAADVVIFILPLPAILKLQLSLQKKIGLLVVFLFGLLAIAVTAVSTKFKFDSRSGKTTDVQLAMELSILETTIVIAAGCVPAVKAFWATFIVKSGWYSRLTSLLSHTSSRNITRAKGSKGSQDSQETGRSNIGPMPNINQYYQLEDQNRSTRKLVADVHVRPVGNNPLPW</sequence>
<name>A0AAN7B405_9PEZI</name>